<dbReference type="EMBL" id="CP001291">
    <property type="protein sequence ID" value="ACK68684.1"/>
    <property type="molecule type" value="Genomic_DNA"/>
</dbReference>
<gene>
    <name evidence="1" type="ordered locus">PCC7424_0216</name>
</gene>
<organism evidence="1 2">
    <name type="scientific">Gloeothece citriformis (strain PCC 7424)</name>
    <name type="common">Cyanothece sp. (strain PCC 7424)</name>
    <dbReference type="NCBI Taxonomy" id="65393"/>
    <lineage>
        <taxon>Bacteria</taxon>
        <taxon>Bacillati</taxon>
        <taxon>Cyanobacteriota</taxon>
        <taxon>Cyanophyceae</taxon>
        <taxon>Oscillatoriophycideae</taxon>
        <taxon>Chroococcales</taxon>
        <taxon>Aphanothecaceae</taxon>
        <taxon>Gloeothece</taxon>
        <taxon>Gloeothece citriformis</taxon>
    </lineage>
</organism>
<dbReference type="KEGG" id="cyc:PCC7424_0216"/>
<evidence type="ECO:0000313" key="1">
    <source>
        <dbReference type="EMBL" id="ACK68684.1"/>
    </source>
</evidence>
<keyword evidence="2" id="KW-1185">Reference proteome</keyword>
<dbReference type="AlphaFoldDB" id="B7KAL2"/>
<accession>B7KAL2</accession>
<dbReference type="STRING" id="65393.PCC7424_0216"/>
<dbReference type="RefSeq" id="WP_012597634.1">
    <property type="nucleotide sequence ID" value="NC_011729.1"/>
</dbReference>
<reference evidence="2" key="1">
    <citation type="journal article" date="2011" name="MBio">
        <title>Novel metabolic attributes of the genus Cyanothece, comprising a group of unicellular nitrogen-fixing Cyanobacteria.</title>
        <authorList>
            <person name="Bandyopadhyay A."/>
            <person name="Elvitigala T."/>
            <person name="Welsh E."/>
            <person name="Stockel J."/>
            <person name="Liberton M."/>
            <person name="Min H."/>
            <person name="Sherman L.A."/>
            <person name="Pakrasi H.B."/>
        </authorList>
    </citation>
    <scope>NUCLEOTIDE SEQUENCE [LARGE SCALE GENOMIC DNA]</scope>
    <source>
        <strain evidence="2">PCC 7424</strain>
    </source>
</reference>
<dbReference type="HOGENOM" id="CLU_3268880_0_0_3"/>
<protein>
    <submittedName>
        <fullName evidence="1">Uncharacterized protein</fullName>
    </submittedName>
</protein>
<sequence length="41" mass="4690">MLMPDPEILLKIDDRLVLLATIEGLQRIEVGKRLSQTWQVG</sequence>
<evidence type="ECO:0000313" key="2">
    <source>
        <dbReference type="Proteomes" id="UP000002384"/>
    </source>
</evidence>
<dbReference type="Proteomes" id="UP000002384">
    <property type="component" value="Chromosome"/>
</dbReference>
<proteinExistence type="predicted"/>
<name>B7KAL2_GLOC7</name>